<comment type="caution">
    <text evidence="2">The sequence shown here is derived from an EMBL/GenBank/DDBJ whole genome shotgun (WGS) entry which is preliminary data.</text>
</comment>
<evidence type="ECO:0000313" key="2">
    <source>
        <dbReference type="EMBL" id="HET99382.1"/>
    </source>
</evidence>
<sequence>GDQAIAAPRGEGKTTIAECVVIFCLLTGLVRFPLIAAATGPDAQRILDHLKGHLERNELLAADFPEVCYPIRALEGAPQRAGSQTVGGKRTYLKWAQDYIILPTVKGSKASGSAIMTRGLDAAIRGIRVGALRPDLVIIDDPETRESVRSEQQTATRELTIEEDLAGLGGGDKKLARVMLTTLMRRVSLSATYTDRQEKPSWKGRRFKLLDKFPHRTDLWEEYQALRAENFVSGDEHARGAHAFYLANRKAMDAGAVIVNVGRFNGSLLEDGTQAEASALQRCYNIIADRGLEHFLTEYQNDPPEESGPIDSGITAGRIQRQVSGYPHRVIPPGCTVLTMAIDVGKYALHWVVKAWRPDCTGFVIDYAVQDVHGTTRGTDDENTRATDRAIIKALYTLREQMLANPYRAVDDKVTPIDKTLVDAGYRTQAVYHFCREAGIAFQPAKGMGKSSGCVEPYFRAPVRITTDKRPGDGWFLSRQPSRVWMVGMDTDRWKGWEHDRWLTPPTDPGSCLLFGERGLGDRLSQDQKDHFVFAKHLTAEVEREENVPKKGMVRSWHVKPGRNANHYFDASYMADVAANMCGISLLKSSEVKPQIKGGWFKAQEGKRC</sequence>
<feature type="non-terminal residue" evidence="2">
    <location>
        <position position="1"/>
    </location>
</feature>
<accession>A0A9C9NDV9</accession>
<feature type="domain" description="Terminase large subunit GpA endonuclease" evidence="1">
    <location>
        <begin position="315"/>
        <end position="585"/>
    </location>
</feature>
<name>A0A9C9NDV9_9HYPH</name>
<proteinExistence type="predicted"/>
<gene>
    <name evidence="2" type="ORF">ENH89_03190</name>
</gene>
<dbReference type="Pfam" id="PF20454">
    <property type="entry name" value="GpA_nuclease"/>
    <property type="match status" value="1"/>
</dbReference>
<protein>
    <recommendedName>
        <fullName evidence="1">Terminase large subunit GpA endonuclease domain-containing protein</fullName>
    </recommendedName>
</protein>
<organism evidence="2 3">
    <name type="scientific">Aurantimonas coralicida</name>
    <dbReference type="NCBI Taxonomy" id="182270"/>
    <lineage>
        <taxon>Bacteria</taxon>
        <taxon>Pseudomonadati</taxon>
        <taxon>Pseudomonadota</taxon>
        <taxon>Alphaproteobacteria</taxon>
        <taxon>Hyphomicrobiales</taxon>
        <taxon>Aurantimonadaceae</taxon>
        <taxon>Aurantimonas</taxon>
    </lineage>
</organism>
<dbReference type="EMBL" id="DRGN01000043">
    <property type="protein sequence ID" value="HET99382.1"/>
    <property type="molecule type" value="Genomic_DNA"/>
</dbReference>
<dbReference type="InterPro" id="IPR046454">
    <property type="entry name" value="GpA_endonuclease"/>
</dbReference>
<reference evidence="2" key="1">
    <citation type="journal article" date="2020" name="mSystems">
        <title>Genome- and Community-Level Interaction Insights into Carbon Utilization and Element Cycling Functions of Hydrothermarchaeota in Hydrothermal Sediment.</title>
        <authorList>
            <person name="Zhou Z."/>
            <person name="Liu Y."/>
            <person name="Xu W."/>
            <person name="Pan J."/>
            <person name="Luo Z.H."/>
            <person name="Li M."/>
        </authorList>
    </citation>
    <scope>NUCLEOTIDE SEQUENCE</scope>
    <source>
        <strain evidence="2">HyVt-347</strain>
    </source>
</reference>
<evidence type="ECO:0000313" key="3">
    <source>
        <dbReference type="Proteomes" id="UP000885680"/>
    </source>
</evidence>
<dbReference type="GO" id="GO:0004519">
    <property type="term" value="F:endonuclease activity"/>
    <property type="evidence" value="ECO:0007669"/>
    <property type="project" value="InterPro"/>
</dbReference>
<dbReference type="Proteomes" id="UP000885680">
    <property type="component" value="Unassembled WGS sequence"/>
</dbReference>
<evidence type="ECO:0000259" key="1">
    <source>
        <dbReference type="Pfam" id="PF20454"/>
    </source>
</evidence>
<dbReference type="AlphaFoldDB" id="A0A9C9NDV9"/>